<evidence type="ECO:0000313" key="1">
    <source>
        <dbReference type="EMBL" id="CAG8826881.1"/>
    </source>
</evidence>
<comment type="caution">
    <text evidence="1">The sequence shown here is derived from an EMBL/GenBank/DDBJ whole genome shotgun (WGS) entry which is preliminary data.</text>
</comment>
<dbReference type="EMBL" id="CAJVQC010092919">
    <property type="protein sequence ID" value="CAG8826881.1"/>
    <property type="molecule type" value="Genomic_DNA"/>
</dbReference>
<name>A0ACA9S4I8_9GLOM</name>
<dbReference type="Proteomes" id="UP000789920">
    <property type="component" value="Unassembled WGS sequence"/>
</dbReference>
<reference evidence="1" key="1">
    <citation type="submission" date="2021-06" db="EMBL/GenBank/DDBJ databases">
        <authorList>
            <person name="Kallberg Y."/>
            <person name="Tangrot J."/>
            <person name="Rosling A."/>
        </authorList>
    </citation>
    <scope>NUCLEOTIDE SEQUENCE</scope>
    <source>
        <strain evidence="1">MA461A</strain>
    </source>
</reference>
<protein>
    <submittedName>
        <fullName evidence="1">32653_t:CDS:1</fullName>
    </submittedName>
</protein>
<keyword evidence="2" id="KW-1185">Reference proteome</keyword>
<organism evidence="1 2">
    <name type="scientific">Racocetra persica</name>
    <dbReference type="NCBI Taxonomy" id="160502"/>
    <lineage>
        <taxon>Eukaryota</taxon>
        <taxon>Fungi</taxon>
        <taxon>Fungi incertae sedis</taxon>
        <taxon>Mucoromycota</taxon>
        <taxon>Glomeromycotina</taxon>
        <taxon>Glomeromycetes</taxon>
        <taxon>Diversisporales</taxon>
        <taxon>Gigasporaceae</taxon>
        <taxon>Racocetra</taxon>
    </lineage>
</organism>
<evidence type="ECO:0000313" key="2">
    <source>
        <dbReference type="Proteomes" id="UP000789920"/>
    </source>
</evidence>
<feature type="non-terminal residue" evidence="1">
    <location>
        <position position="1"/>
    </location>
</feature>
<gene>
    <name evidence="1" type="ORF">RPERSI_LOCUS26836</name>
</gene>
<sequence length="311" mass="34889">GNGKIKEAKKGKTRGLVLILKPHKRENYEVYFPETIEQEQQISVRQLIKDLLDKSQKLGKGAQQNDIYILRTGSKEREGKTGGPSSGIAHYLALYSALHKIPLPRNLGSTGTVEGERVGSIGGLRYKLEASVDNGIDTFILAEKNKKHKNQENSFDDIYPSIESKVKQVHFVSSVKEIEIALNEILNGAIKEKVHVCGKEPIPEKKPEKPERNRDPPINSEITSEQLLSLITELGIREKQGENQDFWEKLQMAYGKNPNYQEAVDQTKNLRQEYLGKLEKIQNNPGGRNPNQGKKIRKFVVLAGTAGGKKE</sequence>
<accession>A0ACA9S4I8</accession>
<proteinExistence type="predicted"/>